<feature type="domain" description="6-phosphogluconate dehydrogenase NADP-binding" evidence="3">
    <location>
        <begin position="9"/>
        <end position="160"/>
    </location>
</feature>
<keyword evidence="6" id="KW-1185">Reference proteome</keyword>
<evidence type="ECO:0000313" key="6">
    <source>
        <dbReference type="Proteomes" id="UP001500831"/>
    </source>
</evidence>
<reference evidence="6" key="1">
    <citation type="journal article" date="2019" name="Int. J. Syst. Evol. Microbiol.">
        <title>The Global Catalogue of Microorganisms (GCM) 10K type strain sequencing project: providing services to taxonomists for standard genome sequencing and annotation.</title>
        <authorList>
            <consortium name="The Broad Institute Genomics Platform"/>
            <consortium name="The Broad Institute Genome Sequencing Center for Infectious Disease"/>
            <person name="Wu L."/>
            <person name="Ma J."/>
        </authorList>
    </citation>
    <scope>NUCLEOTIDE SEQUENCE [LARGE SCALE GENOMIC DNA]</scope>
    <source>
        <strain evidence="6">JCM 6242</strain>
    </source>
</reference>
<proteinExistence type="inferred from homology"/>
<sequence>MAADNRSPVTVIGLGAMGRALAGAFLDNGHPTTVWNRTAGKGGELAGRGATVAATVTEAITASPLTVVCVLDHRAVREVLDPVAGSLVGRTLVNLTNGTPCQARETARWAAAHGADYVDGGIMAVPPMIGRPESLVLYSGSPEAFTAHEPAFGALGTALYLGADAGRASLYDIALLSAMYGMFGGFFHAVAMVGTEKVPAAEFTPLVVSWLNAMIAGLPAMAKAVDSGDHSTADSNLEMQATAYVNLLDASRDQGVSTELVEPMRELLDRGVTAGRGGGDISALIDLLRTEPTPNGSGR</sequence>
<protein>
    <submittedName>
        <fullName evidence="5">NAD(P)-dependent oxidoreductase</fullName>
    </submittedName>
</protein>
<dbReference type="InterPro" id="IPR006115">
    <property type="entry name" value="6PGDH_NADP-bd"/>
</dbReference>
<dbReference type="InterPro" id="IPR013328">
    <property type="entry name" value="6PGD_dom2"/>
</dbReference>
<comment type="similarity">
    <text evidence="1">Belongs to the HIBADH-related family.</text>
</comment>
<dbReference type="Pfam" id="PF21761">
    <property type="entry name" value="RedAm-like_C"/>
    <property type="match status" value="1"/>
</dbReference>
<dbReference type="PIRSF" id="PIRSF000103">
    <property type="entry name" value="HIBADH"/>
    <property type="match status" value="1"/>
</dbReference>
<evidence type="ECO:0000313" key="5">
    <source>
        <dbReference type="EMBL" id="GAA2886911.1"/>
    </source>
</evidence>
<dbReference type="Proteomes" id="UP001500831">
    <property type="component" value="Unassembled WGS sequence"/>
</dbReference>
<dbReference type="RefSeq" id="WP_344976432.1">
    <property type="nucleotide sequence ID" value="NZ_BAAAVI010000040.1"/>
</dbReference>
<comment type="caution">
    <text evidence="5">The sequence shown here is derived from an EMBL/GenBank/DDBJ whole genome shotgun (WGS) entry which is preliminary data.</text>
</comment>
<gene>
    <name evidence="5" type="ORF">GCM10010517_50710</name>
</gene>
<dbReference type="SUPFAM" id="SSF51735">
    <property type="entry name" value="NAD(P)-binding Rossmann-fold domains"/>
    <property type="match status" value="1"/>
</dbReference>
<evidence type="ECO:0000256" key="2">
    <source>
        <dbReference type="ARBA" id="ARBA00023002"/>
    </source>
</evidence>
<dbReference type="EMBL" id="BAAAVI010000040">
    <property type="protein sequence ID" value="GAA2886911.1"/>
    <property type="molecule type" value="Genomic_DNA"/>
</dbReference>
<keyword evidence="2" id="KW-0560">Oxidoreductase</keyword>
<dbReference type="Gene3D" id="1.10.1040.10">
    <property type="entry name" value="N-(1-d-carboxylethyl)-l-norvaline Dehydrogenase, domain 2"/>
    <property type="match status" value="1"/>
</dbReference>
<name>A0ABP6IIC9_9ACTN</name>
<evidence type="ECO:0000259" key="4">
    <source>
        <dbReference type="Pfam" id="PF21761"/>
    </source>
</evidence>
<dbReference type="Gene3D" id="3.40.50.720">
    <property type="entry name" value="NAD(P)-binding Rossmann-like Domain"/>
    <property type="match status" value="1"/>
</dbReference>
<dbReference type="InterPro" id="IPR048666">
    <property type="entry name" value="RedAm-like_C"/>
</dbReference>
<dbReference type="PANTHER" id="PTHR43580">
    <property type="entry name" value="OXIDOREDUCTASE GLYR1-RELATED"/>
    <property type="match status" value="1"/>
</dbReference>
<dbReference type="PANTHER" id="PTHR43580:SF2">
    <property type="entry name" value="CYTOKINE-LIKE NUCLEAR FACTOR N-PAC"/>
    <property type="match status" value="1"/>
</dbReference>
<dbReference type="Pfam" id="PF03446">
    <property type="entry name" value="NAD_binding_2"/>
    <property type="match status" value="1"/>
</dbReference>
<organism evidence="5 6">
    <name type="scientific">Streptosporangium fragile</name>
    <dbReference type="NCBI Taxonomy" id="46186"/>
    <lineage>
        <taxon>Bacteria</taxon>
        <taxon>Bacillati</taxon>
        <taxon>Actinomycetota</taxon>
        <taxon>Actinomycetes</taxon>
        <taxon>Streptosporangiales</taxon>
        <taxon>Streptosporangiaceae</taxon>
        <taxon>Streptosporangium</taxon>
    </lineage>
</organism>
<evidence type="ECO:0000259" key="3">
    <source>
        <dbReference type="Pfam" id="PF03446"/>
    </source>
</evidence>
<dbReference type="InterPro" id="IPR015815">
    <property type="entry name" value="HIBADH-related"/>
</dbReference>
<evidence type="ECO:0000256" key="1">
    <source>
        <dbReference type="ARBA" id="ARBA00009080"/>
    </source>
</evidence>
<dbReference type="InterPro" id="IPR051265">
    <property type="entry name" value="HIBADH-related_NP60_sf"/>
</dbReference>
<accession>A0ABP6IIC9</accession>
<feature type="domain" description="NADPH-dependent reductive aminase-like C-terminal" evidence="4">
    <location>
        <begin position="164"/>
        <end position="289"/>
    </location>
</feature>
<dbReference type="InterPro" id="IPR036291">
    <property type="entry name" value="NAD(P)-bd_dom_sf"/>
</dbReference>